<sequence>MASSATSEGPGIFTRLRLASPKTSVSKEPNALRIGILGAANIAPDALINPAKLMRDIVVVSVAARDENKAKAYAARYGIPNTHPSYDALLSDPAIDCIYNPLPNGLHFEWTQKALQAGKHVLLEKPSASNATQTKKLFELAKEKNLILLEAYHYRFHPASTFFRDLIQQHVKEGYPLTRLYSRMTLGTIFPADDIRFQYSLAGGVFMDCGSYTVNATRFFSGLEIESIESATPKIIGEQVDGRMDVIANMKTPQPLQDGQKLQASLMASLTDPWLSFKTWKQLFPMFIAETDAKIFTFGVWVMPNLYHYMTVKDKATGKSETIKRYDSGHSTYYYQLEAFVKAIKSGGNDIQSIPGWVSGEDSVANMEVIDKVYLKAGLKVRE</sequence>
<accession>A0A9P6KBJ6</accession>
<dbReference type="Gene3D" id="3.30.360.10">
    <property type="entry name" value="Dihydrodipicolinate Reductase, domain 2"/>
    <property type="match status" value="1"/>
</dbReference>
<comment type="catalytic activity">
    <reaction evidence="5">
        <text>D-xylose + NADP(+) = D-xylono-1,5-lactone + NADPH + H(+)</text>
        <dbReference type="Rhea" id="RHEA:22000"/>
        <dbReference type="ChEBI" id="CHEBI:15378"/>
        <dbReference type="ChEBI" id="CHEBI:15867"/>
        <dbReference type="ChEBI" id="CHEBI:53455"/>
        <dbReference type="ChEBI" id="CHEBI:57783"/>
        <dbReference type="ChEBI" id="CHEBI:58349"/>
        <dbReference type="EC" id="1.1.1.179"/>
    </reaction>
</comment>
<dbReference type="InterPro" id="IPR036291">
    <property type="entry name" value="NAD(P)-bd_dom_sf"/>
</dbReference>
<keyword evidence="8" id="KW-1185">Reference proteome</keyword>
<dbReference type="PANTHER" id="PTHR22604">
    <property type="entry name" value="OXIDOREDUCTASES"/>
    <property type="match status" value="1"/>
</dbReference>
<reference evidence="7" key="1">
    <citation type="journal article" date="2020" name="Fungal Divers.">
        <title>Resolving the Mortierellaceae phylogeny through synthesis of multi-gene phylogenetics and phylogenomics.</title>
        <authorList>
            <person name="Vandepol N."/>
            <person name="Liber J."/>
            <person name="Desiro A."/>
            <person name="Na H."/>
            <person name="Kennedy M."/>
            <person name="Barry K."/>
            <person name="Grigoriev I.V."/>
            <person name="Miller A.N."/>
            <person name="O'Donnell K."/>
            <person name="Stajich J.E."/>
            <person name="Bonito G."/>
        </authorList>
    </citation>
    <scope>NUCLEOTIDE SEQUENCE</scope>
    <source>
        <strain evidence="7">KOD1015</strain>
    </source>
</reference>
<dbReference type="PANTHER" id="PTHR22604:SF105">
    <property type="entry name" value="TRANS-1,2-DIHYDROBENZENE-1,2-DIOL DEHYDROGENASE"/>
    <property type="match status" value="1"/>
</dbReference>
<dbReference type="SUPFAM" id="SSF51735">
    <property type="entry name" value="NAD(P)-binding Rossmann-fold domains"/>
    <property type="match status" value="1"/>
</dbReference>
<comment type="similarity">
    <text evidence="1">Belongs to the Gfo/Idh/MocA family.</text>
</comment>
<organism evidence="7 8">
    <name type="scientific">Lunasporangiospora selenospora</name>
    <dbReference type="NCBI Taxonomy" id="979761"/>
    <lineage>
        <taxon>Eukaryota</taxon>
        <taxon>Fungi</taxon>
        <taxon>Fungi incertae sedis</taxon>
        <taxon>Mucoromycota</taxon>
        <taxon>Mortierellomycotina</taxon>
        <taxon>Mortierellomycetes</taxon>
        <taxon>Mortierellales</taxon>
        <taxon>Mortierellaceae</taxon>
        <taxon>Lunasporangiospora</taxon>
    </lineage>
</organism>
<dbReference type="EC" id="1.1.1.179" evidence="3"/>
<evidence type="ECO:0000256" key="3">
    <source>
        <dbReference type="ARBA" id="ARBA00038984"/>
    </source>
</evidence>
<gene>
    <name evidence="7" type="ORF">BGW38_005159</name>
</gene>
<dbReference type="InterPro" id="IPR050984">
    <property type="entry name" value="Gfo/Idh/MocA_domain"/>
</dbReference>
<evidence type="ECO:0000256" key="1">
    <source>
        <dbReference type="ARBA" id="ARBA00010928"/>
    </source>
</evidence>
<name>A0A9P6KBJ6_9FUNG</name>
<evidence type="ECO:0000259" key="6">
    <source>
        <dbReference type="Pfam" id="PF01408"/>
    </source>
</evidence>
<dbReference type="SUPFAM" id="SSF55347">
    <property type="entry name" value="Glyceraldehyde-3-phosphate dehydrogenase-like, C-terminal domain"/>
    <property type="match status" value="1"/>
</dbReference>
<dbReference type="Pfam" id="PF01408">
    <property type="entry name" value="GFO_IDH_MocA"/>
    <property type="match status" value="1"/>
</dbReference>
<proteinExistence type="inferred from homology"/>
<dbReference type="Gene3D" id="3.40.50.720">
    <property type="entry name" value="NAD(P)-binding Rossmann-like Domain"/>
    <property type="match status" value="1"/>
</dbReference>
<evidence type="ECO:0000256" key="2">
    <source>
        <dbReference type="ARBA" id="ARBA00023002"/>
    </source>
</evidence>
<feature type="domain" description="Gfo/Idh/MocA-like oxidoreductase N-terminal" evidence="6">
    <location>
        <begin position="32"/>
        <end position="150"/>
    </location>
</feature>
<dbReference type="Proteomes" id="UP000780801">
    <property type="component" value="Unassembled WGS sequence"/>
</dbReference>
<evidence type="ECO:0000256" key="5">
    <source>
        <dbReference type="ARBA" id="ARBA00049233"/>
    </source>
</evidence>
<dbReference type="GO" id="GO:0047837">
    <property type="term" value="F:D-xylose 1-dehydrogenase (NADP+) activity"/>
    <property type="evidence" value="ECO:0007669"/>
    <property type="project" value="UniProtKB-EC"/>
</dbReference>
<dbReference type="EMBL" id="JAABOA010003266">
    <property type="protein sequence ID" value="KAF9578846.1"/>
    <property type="molecule type" value="Genomic_DNA"/>
</dbReference>
<dbReference type="GO" id="GO:0000166">
    <property type="term" value="F:nucleotide binding"/>
    <property type="evidence" value="ECO:0007669"/>
    <property type="project" value="InterPro"/>
</dbReference>
<keyword evidence="2" id="KW-0560">Oxidoreductase</keyword>
<dbReference type="AlphaFoldDB" id="A0A9P6KBJ6"/>
<comment type="caution">
    <text evidence="7">The sequence shown here is derived from an EMBL/GenBank/DDBJ whole genome shotgun (WGS) entry which is preliminary data.</text>
</comment>
<dbReference type="OrthoDB" id="2129491at2759"/>
<dbReference type="InterPro" id="IPR000683">
    <property type="entry name" value="Gfo/Idh/MocA-like_OxRdtase_N"/>
</dbReference>
<protein>
    <recommendedName>
        <fullName evidence="3">D-xylose 1-dehydrogenase (NADP(+), D-xylono-1,5-lactone-forming)</fullName>
        <ecNumber evidence="3">1.1.1.179</ecNumber>
    </recommendedName>
    <alternativeName>
        <fullName evidence="4">D-xylose-NADP dehydrogenase</fullName>
    </alternativeName>
</protein>
<evidence type="ECO:0000313" key="8">
    <source>
        <dbReference type="Proteomes" id="UP000780801"/>
    </source>
</evidence>
<evidence type="ECO:0000256" key="4">
    <source>
        <dbReference type="ARBA" id="ARBA00042988"/>
    </source>
</evidence>
<evidence type="ECO:0000313" key="7">
    <source>
        <dbReference type="EMBL" id="KAF9578846.1"/>
    </source>
</evidence>